<name>A0A4Y7TZM0_COPMI</name>
<gene>
    <name evidence="1" type="ORF">FA13DRAFT_1703883</name>
</gene>
<comment type="caution">
    <text evidence="1">The sequence shown here is derived from an EMBL/GenBank/DDBJ whole genome shotgun (WGS) entry which is preliminary data.</text>
</comment>
<proteinExistence type="predicted"/>
<accession>A0A4Y7TZM0</accession>
<dbReference type="EMBL" id="QPFP01000001">
    <property type="protein sequence ID" value="TEB39633.1"/>
    <property type="molecule type" value="Genomic_DNA"/>
</dbReference>
<sequence length="480" mass="53556">MSVHDGDPSPSSIVPIYGADSLCYNLLECGTTAVRVGTLETTQCSTSTRRCYGDVKQFPWPALGGIHPDIRPWQLQLSHSPSFSYSTHHTWSRVISPSSLILSLTRAWFNIGELNINTNLQILHVDLSFARNTTGSHPTNLSKWLVILDTLPNLAVLELHVAQAPYGLIQQVIDNASLRHVTLQHLTSVTMILTAQDLNIFLNFVHLPNCTVVQLTLHVSPWDDTHTDTERLVRCYANRLPPGQAGSELTLEADSETEHFACGFVRNPPPPHLNHLAREPLNKWFQDLSVHLIRHSVARPEEGLTETYRSFLSAWHHVVEGLATLCVLPPFGTWGPIPQDFYGPIREIVKMGCSNSGSLKRIKCAERYIGTLFGEVGQISEGGTLWTSENPWDIIRSSMSRKKSNSKTKHPIRLEPENLKTFRRSPVGSAWALKFTIGHRFTSTGGGKFGLPGFEQPGTAVVMGRGYRRLQSPHTPRHQK</sequence>
<evidence type="ECO:0000313" key="2">
    <source>
        <dbReference type="Proteomes" id="UP000298030"/>
    </source>
</evidence>
<dbReference type="AlphaFoldDB" id="A0A4Y7TZM0"/>
<evidence type="ECO:0000313" key="1">
    <source>
        <dbReference type="EMBL" id="TEB39633.1"/>
    </source>
</evidence>
<reference evidence="1 2" key="1">
    <citation type="journal article" date="2019" name="Nat. Ecol. Evol.">
        <title>Megaphylogeny resolves global patterns of mushroom evolution.</title>
        <authorList>
            <person name="Varga T."/>
            <person name="Krizsan K."/>
            <person name="Foldi C."/>
            <person name="Dima B."/>
            <person name="Sanchez-Garcia M."/>
            <person name="Sanchez-Ramirez S."/>
            <person name="Szollosi G.J."/>
            <person name="Szarkandi J.G."/>
            <person name="Papp V."/>
            <person name="Albert L."/>
            <person name="Andreopoulos W."/>
            <person name="Angelini C."/>
            <person name="Antonin V."/>
            <person name="Barry K.W."/>
            <person name="Bougher N.L."/>
            <person name="Buchanan P."/>
            <person name="Buyck B."/>
            <person name="Bense V."/>
            <person name="Catcheside P."/>
            <person name="Chovatia M."/>
            <person name="Cooper J."/>
            <person name="Damon W."/>
            <person name="Desjardin D."/>
            <person name="Finy P."/>
            <person name="Geml J."/>
            <person name="Haridas S."/>
            <person name="Hughes K."/>
            <person name="Justo A."/>
            <person name="Karasinski D."/>
            <person name="Kautmanova I."/>
            <person name="Kiss B."/>
            <person name="Kocsube S."/>
            <person name="Kotiranta H."/>
            <person name="LaButti K.M."/>
            <person name="Lechner B.E."/>
            <person name="Liimatainen K."/>
            <person name="Lipzen A."/>
            <person name="Lukacs Z."/>
            <person name="Mihaltcheva S."/>
            <person name="Morgado L.N."/>
            <person name="Niskanen T."/>
            <person name="Noordeloos M.E."/>
            <person name="Ohm R.A."/>
            <person name="Ortiz-Santana B."/>
            <person name="Ovrebo C."/>
            <person name="Racz N."/>
            <person name="Riley R."/>
            <person name="Savchenko A."/>
            <person name="Shiryaev A."/>
            <person name="Soop K."/>
            <person name="Spirin V."/>
            <person name="Szebenyi C."/>
            <person name="Tomsovsky M."/>
            <person name="Tulloss R.E."/>
            <person name="Uehling J."/>
            <person name="Grigoriev I.V."/>
            <person name="Vagvolgyi C."/>
            <person name="Papp T."/>
            <person name="Martin F.M."/>
            <person name="Miettinen O."/>
            <person name="Hibbett D.S."/>
            <person name="Nagy L.G."/>
        </authorList>
    </citation>
    <scope>NUCLEOTIDE SEQUENCE [LARGE SCALE GENOMIC DNA]</scope>
    <source>
        <strain evidence="1 2">FP101781</strain>
    </source>
</reference>
<protein>
    <submittedName>
        <fullName evidence="1">Uncharacterized protein</fullName>
    </submittedName>
</protein>
<organism evidence="1 2">
    <name type="scientific">Coprinellus micaceus</name>
    <name type="common">Glistening ink-cap mushroom</name>
    <name type="synonym">Coprinus micaceus</name>
    <dbReference type="NCBI Taxonomy" id="71717"/>
    <lineage>
        <taxon>Eukaryota</taxon>
        <taxon>Fungi</taxon>
        <taxon>Dikarya</taxon>
        <taxon>Basidiomycota</taxon>
        <taxon>Agaricomycotina</taxon>
        <taxon>Agaricomycetes</taxon>
        <taxon>Agaricomycetidae</taxon>
        <taxon>Agaricales</taxon>
        <taxon>Agaricineae</taxon>
        <taxon>Psathyrellaceae</taxon>
        <taxon>Coprinellus</taxon>
    </lineage>
</organism>
<dbReference type="Proteomes" id="UP000298030">
    <property type="component" value="Unassembled WGS sequence"/>
</dbReference>
<keyword evidence="2" id="KW-1185">Reference proteome</keyword>
<dbReference type="OrthoDB" id="3113004at2759"/>